<accession>A0A804MGS6</accession>
<evidence type="ECO:0000259" key="2">
    <source>
        <dbReference type="Pfam" id="PF07786"/>
    </source>
</evidence>
<dbReference type="InterPro" id="IPR012429">
    <property type="entry name" value="HGSNAT_cat"/>
</dbReference>
<feature type="transmembrane region" description="Helical" evidence="1">
    <location>
        <begin position="254"/>
        <end position="275"/>
    </location>
</feature>
<protein>
    <recommendedName>
        <fullName evidence="2">Heparan-alpha-glucosaminide N-acetyltransferase catalytic domain-containing protein</fullName>
    </recommendedName>
</protein>
<dbReference type="PANTHER" id="PTHR31061">
    <property type="entry name" value="LD22376P"/>
    <property type="match status" value="1"/>
</dbReference>
<dbReference type="Gramene" id="Zm00001eb084430_T003">
    <property type="protein sequence ID" value="Zm00001eb084430_P003"/>
    <property type="gene ID" value="Zm00001eb084430"/>
</dbReference>
<keyword evidence="4" id="KW-1185">Reference proteome</keyword>
<name>A0A804MGS6_MAIZE</name>
<dbReference type="Pfam" id="PF07786">
    <property type="entry name" value="HGSNAT_cat"/>
    <property type="match status" value="1"/>
</dbReference>
<feature type="transmembrane region" description="Helical" evidence="1">
    <location>
        <begin position="42"/>
        <end position="60"/>
    </location>
</feature>
<dbReference type="EnsemblPlants" id="Zm00001eb084430_T003">
    <property type="protein sequence ID" value="Zm00001eb084430_P003"/>
    <property type="gene ID" value="Zm00001eb084430"/>
</dbReference>
<keyword evidence="1" id="KW-0472">Membrane</keyword>
<sequence length="378" mass="42589">MGKKHRFSKPERRALMIIVDDAGSFIPAMNHSPWDGVTVADFVMPFFLFIVGVALALAYKRVPDKLDATKKAVLRALKLFCLGLVLQGGFFHGVRSLTFGVDLQEIRLMGILQRIAIAYLLTALCEIWLKGDEDVDYGYDLLKRYRYQLFVGAIVGITYMSLLYGTYVRDWEYQTSGPGSIEKSFFVKCGVRGDTSPGCNAVGMIDRRILGIQHLYGRPVYARSKQCSIDSPQNGPLPPDAPSWCQAPFDPEGLLSSVMAIVTCLIGLQYGHVIVHFQHAGPSLRHGLPWTAHEQAIIHPKLHLSHRWRRRAPLLRNLHAGRHLRVSAADRRHGMDGDARADDIRPDRLQHLAHIHPRLLLEGAPKQPSEVHRNWTMR</sequence>
<feature type="transmembrane region" description="Helical" evidence="1">
    <location>
        <begin position="111"/>
        <end position="129"/>
    </location>
</feature>
<feature type="domain" description="Heparan-alpha-glucosaminide N-acetyltransferase catalytic" evidence="2">
    <location>
        <begin position="38"/>
        <end position="124"/>
    </location>
</feature>
<gene>
    <name evidence="3" type="primary">LOC100193923</name>
</gene>
<keyword evidence="1" id="KW-0812">Transmembrane</keyword>
<reference evidence="3" key="2">
    <citation type="submission" date="2019-07" db="EMBL/GenBank/DDBJ databases">
        <authorList>
            <person name="Seetharam A."/>
            <person name="Woodhouse M."/>
            <person name="Cannon E."/>
        </authorList>
    </citation>
    <scope>NUCLEOTIDE SEQUENCE [LARGE SCALE GENOMIC DNA]</scope>
    <source>
        <strain evidence="3">cv. B73</strain>
    </source>
</reference>
<dbReference type="OrthoDB" id="2149840at2759"/>
<feature type="transmembrane region" description="Helical" evidence="1">
    <location>
        <begin position="72"/>
        <end position="91"/>
    </location>
</feature>
<dbReference type="PANTHER" id="PTHR31061:SF24">
    <property type="entry name" value="LD22376P"/>
    <property type="match status" value="1"/>
</dbReference>
<dbReference type="Proteomes" id="UP000007305">
    <property type="component" value="Chromosome 2"/>
</dbReference>
<dbReference type="AlphaFoldDB" id="A0A804MGS6"/>
<evidence type="ECO:0000313" key="3">
    <source>
        <dbReference type="EnsemblPlants" id="Zm00001eb084430_P003"/>
    </source>
</evidence>
<reference evidence="4" key="1">
    <citation type="submission" date="2015-12" db="EMBL/GenBank/DDBJ databases">
        <title>Update maize B73 reference genome by single molecule sequencing technologies.</title>
        <authorList>
            <consortium name="Maize Genome Sequencing Project"/>
            <person name="Ware D."/>
        </authorList>
    </citation>
    <scope>NUCLEOTIDE SEQUENCE [LARGE SCALE GENOMIC DNA]</scope>
    <source>
        <strain evidence="4">cv. B73</strain>
    </source>
</reference>
<evidence type="ECO:0000256" key="1">
    <source>
        <dbReference type="SAM" id="Phobius"/>
    </source>
</evidence>
<feature type="transmembrane region" description="Helical" evidence="1">
    <location>
        <begin position="149"/>
        <end position="167"/>
    </location>
</feature>
<proteinExistence type="predicted"/>
<organism evidence="3 4">
    <name type="scientific">Zea mays</name>
    <name type="common">Maize</name>
    <dbReference type="NCBI Taxonomy" id="4577"/>
    <lineage>
        <taxon>Eukaryota</taxon>
        <taxon>Viridiplantae</taxon>
        <taxon>Streptophyta</taxon>
        <taxon>Embryophyta</taxon>
        <taxon>Tracheophyta</taxon>
        <taxon>Spermatophyta</taxon>
        <taxon>Magnoliopsida</taxon>
        <taxon>Liliopsida</taxon>
        <taxon>Poales</taxon>
        <taxon>Poaceae</taxon>
        <taxon>PACMAD clade</taxon>
        <taxon>Panicoideae</taxon>
        <taxon>Andropogonodae</taxon>
        <taxon>Andropogoneae</taxon>
        <taxon>Tripsacinae</taxon>
        <taxon>Zea</taxon>
    </lineage>
</organism>
<evidence type="ECO:0000313" key="4">
    <source>
        <dbReference type="Proteomes" id="UP000007305"/>
    </source>
</evidence>
<reference evidence="3" key="3">
    <citation type="submission" date="2021-05" db="UniProtKB">
        <authorList>
            <consortium name="EnsemblPlants"/>
        </authorList>
    </citation>
    <scope>IDENTIFICATION</scope>
    <source>
        <strain evidence="3">cv. B73</strain>
    </source>
</reference>
<keyword evidence="1" id="KW-1133">Transmembrane helix</keyword>